<protein>
    <submittedName>
        <fullName evidence="4">Polysaccharide deacetylase family protein</fullName>
    </submittedName>
</protein>
<evidence type="ECO:0000313" key="4">
    <source>
        <dbReference type="EMBL" id="ATX70913.1"/>
    </source>
</evidence>
<evidence type="ECO:0000256" key="1">
    <source>
        <dbReference type="ARBA" id="ARBA00022723"/>
    </source>
</evidence>
<accession>A0A2K8KGU1</accession>
<keyword evidence="5" id="KW-1185">Reference proteome</keyword>
<feature type="domain" description="NodB homology" evidence="3">
    <location>
        <begin position="43"/>
        <end position="249"/>
    </location>
</feature>
<dbReference type="PANTHER" id="PTHR10587:SF133">
    <property type="entry name" value="CHITIN DEACETYLASE 1-RELATED"/>
    <property type="match status" value="1"/>
</dbReference>
<dbReference type="GO" id="GO:0016020">
    <property type="term" value="C:membrane"/>
    <property type="evidence" value="ECO:0007669"/>
    <property type="project" value="TreeGrafter"/>
</dbReference>
<dbReference type="PANTHER" id="PTHR10587">
    <property type="entry name" value="GLYCOSYL TRANSFERASE-RELATED"/>
    <property type="match status" value="1"/>
</dbReference>
<gene>
    <name evidence="4" type="ORF">SCLAR_v1c05940</name>
</gene>
<evidence type="ECO:0000256" key="2">
    <source>
        <dbReference type="ARBA" id="ARBA00022801"/>
    </source>
</evidence>
<sequence length="249" mass="29137">MKINRGKFLLNIFLMVVLLGCVSFIFATPKTKYEVNRIKTNQKIVMLTFDDGPGFEDEKILDILDQNNAKAIFFGIGKNYEKYWTDVKIKNIVDRMIMTGNSLGNHSFTHVNYHFNIKKAVDEFVRTDELIQKIYAEHGMKIQAADILVRMPYLQYYSGLDYLQKKLNVNYFVRGYLGCDYNGAVCGKEHIIKQYKNHLQPGKILVAHSKDFAQEWLPEWMDYLKTMGYHTANFTIGHYCYQNYGRLVF</sequence>
<dbReference type="Pfam" id="PF01522">
    <property type="entry name" value="Polysacc_deac_1"/>
    <property type="match status" value="1"/>
</dbReference>
<dbReference type="EMBL" id="CP024870">
    <property type="protein sequence ID" value="ATX70913.1"/>
    <property type="molecule type" value="Genomic_DNA"/>
</dbReference>
<dbReference type="InterPro" id="IPR002509">
    <property type="entry name" value="NODB_dom"/>
</dbReference>
<proteinExistence type="predicted"/>
<dbReference type="SUPFAM" id="SSF88713">
    <property type="entry name" value="Glycoside hydrolase/deacetylase"/>
    <property type="match status" value="1"/>
</dbReference>
<reference evidence="4 5" key="1">
    <citation type="submission" date="2017-11" db="EMBL/GenBank/DDBJ databases">
        <title>Complete genome sequence of Spiroplasma clarkii CN-5 (DSM 19994).</title>
        <authorList>
            <person name="Tsai Y.-M."/>
            <person name="Chang A."/>
            <person name="Lo W.-S."/>
            <person name="Kuo C.-H."/>
        </authorList>
    </citation>
    <scope>NUCLEOTIDE SEQUENCE [LARGE SCALE GENOMIC DNA]</scope>
    <source>
        <strain evidence="4 5">CN-5</strain>
    </source>
</reference>
<dbReference type="AlphaFoldDB" id="A0A2K8KGU1"/>
<dbReference type="RefSeq" id="WP_100254465.1">
    <property type="nucleotide sequence ID" value="NZ_CP024870.1"/>
</dbReference>
<dbReference type="Gene3D" id="3.20.20.370">
    <property type="entry name" value="Glycoside hydrolase/deacetylase"/>
    <property type="match status" value="1"/>
</dbReference>
<dbReference type="CDD" id="cd10917">
    <property type="entry name" value="CE4_NodB_like_6s_7s"/>
    <property type="match status" value="1"/>
</dbReference>
<dbReference type="GO" id="GO:0046872">
    <property type="term" value="F:metal ion binding"/>
    <property type="evidence" value="ECO:0007669"/>
    <property type="project" value="UniProtKB-KW"/>
</dbReference>
<dbReference type="GO" id="GO:0016810">
    <property type="term" value="F:hydrolase activity, acting on carbon-nitrogen (but not peptide) bonds"/>
    <property type="evidence" value="ECO:0007669"/>
    <property type="project" value="InterPro"/>
</dbReference>
<evidence type="ECO:0000313" key="5">
    <source>
        <dbReference type="Proteomes" id="UP000231179"/>
    </source>
</evidence>
<keyword evidence="2" id="KW-0378">Hydrolase</keyword>
<dbReference type="PROSITE" id="PS51677">
    <property type="entry name" value="NODB"/>
    <property type="match status" value="1"/>
</dbReference>
<dbReference type="InterPro" id="IPR050248">
    <property type="entry name" value="Polysacc_deacetylase_ArnD"/>
</dbReference>
<name>A0A2K8KGU1_9MOLU</name>
<evidence type="ECO:0000259" key="3">
    <source>
        <dbReference type="PROSITE" id="PS51677"/>
    </source>
</evidence>
<keyword evidence="1" id="KW-0479">Metal-binding</keyword>
<dbReference type="InterPro" id="IPR011330">
    <property type="entry name" value="Glyco_hydro/deAcase_b/a-brl"/>
</dbReference>
<organism evidence="4 5">
    <name type="scientific">Spiroplasma clarkii</name>
    <dbReference type="NCBI Taxonomy" id="2139"/>
    <lineage>
        <taxon>Bacteria</taxon>
        <taxon>Bacillati</taxon>
        <taxon>Mycoplasmatota</taxon>
        <taxon>Mollicutes</taxon>
        <taxon>Entomoplasmatales</taxon>
        <taxon>Spiroplasmataceae</taxon>
        <taxon>Spiroplasma</taxon>
    </lineage>
</organism>
<dbReference type="PROSITE" id="PS51257">
    <property type="entry name" value="PROKAR_LIPOPROTEIN"/>
    <property type="match status" value="1"/>
</dbReference>
<dbReference type="GO" id="GO:0005975">
    <property type="term" value="P:carbohydrate metabolic process"/>
    <property type="evidence" value="ECO:0007669"/>
    <property type="project" value="InterPro"/>
</dbReference>
<dbReference type="Proteomes" id="UP000231179">
    <property type="component" value="Chromosome"/>
</dbReference>